<dbReference type="AlphaFoldDB" id="A0A0E4H2R5"/>
<dbReference type="SUPFAM" id="SSF51905">
    <property type="entry name" value="FAD/NAD(P)-binding domain"/>
    <property type="match status" value="1"/>
</dbReference>
<dbReference type="InterPro" id="IPR036188">
    <property type="entry name" value="FAD/NAD-bd_sf"/>
</dbReference>
<evidence type="ECO:0000256" key="1">
    <source>
        <dbReference type="SAM" id="MobiDB-lite"/>
    </source>
</evidence>
<sequence>MSDTTTVLIIGAGFAGLGTAIQLLERGIDDFVILERAGDVGGTWRDNSYPGAACDIPSLLYSYSFEQKANWSRAYSGSTEILNYVKDLVHKHGLSRYIRFQVNVTGLAFDEDSGTWNVETDCGPSYRARAVVMASGPLANASFPAIRGLDDYTGHKIHSARWDHGYDMRGKRVAVIGTGASAVQIIPELVKTARSVKVFQRTPGWVLPRPDFPHPALAKAAFARLPILQSAARQAWFWAHEIMAVGMVWNTPATSIIALAAKANLRRQVKDSWMRRQLTPDFRPGCKRMLMTSDYYPALQRDNCKLITWPIATLSPNGIRTADGIEHEIDCIVFATGFDVCKAGTPFPITGVNRRKLGDEWSNGAYAYKSVNVSGYPNLFFTFGPNSGPGHNSALVYLEAEINYIVNAIGVIIDRDLQTFDVKEERQNSYNAEIQRRLAGTTWNSGCKSWYLTEDGYNGTMYPGFATQFVRQLARIELDDYSIACIPARHKQAKRARPELGARSSHSASKTQRRKAHPAPDDDRGGPGSPAPQHVSATLALWHAINHA</sequence>
<dbReference type="RefSeq" id="WP_090609923.1">
    <property type="nucleotide sequence ID" value="NZ_CTEE01000002.1"/>
</dbReference>
<dbReference type="EMBL" id="CTEE01000002">
    <property type="protein sequence ID" value="CQD24304.1"/>
    <property type="molecule type" value="Genomic_DNA"/>
</dbReference>
<dbReference type="PANTHER" id="PTHR42877:SF4">
    <property type="entry name" value="FAD_NAD(P)-BINDING DOMAIN-CONTAINING PROTEIN-RELATED"/>
    <property type="match status" value="1"/>
</dbReference>
<organism evidence="2 3">
    <name type="scientific">Mycobacterium lentiflavum</name>
    <dbReference type="NCBI Taxonomy" id="141349"/>
    <lineage>
        <taxon>Bacteria</taxon>
        <taxon>Bacillati</taxon>
        <taxon>Actinomycetota</taxon>
        <taxon>Actinomycetes</taxon>
        <taxon>Mycobacteriales</taxon>
        <taxon>Mycobacteriaceae</taxon>
        <taxon>Mycobacterium</taxon>
        <taxon>Mycobacterium simiae complex</taxon>
    </lineage>
</organism>
<feature type="region of interest" description="Disordered" evidence="1">
    <location>
        <begin position="494"/>
        <end position="534"/>
    </location>
</feature>
<accession>A0A0E4H2R5</accession>
<dbReference type="Pfam" id="PF13738">
    <property type="entry name" value="Pyr_redox_3"/>
    <property type="match status" value="1"/>
</dbReference>
<name>A0A0E4H2R5_MYCLN</name>
<dbReference type="PRINTS" id="PR00469">
    <property type="entry name" value="PNDRDTASEII"/>
</dbReference>
<dbReference type="PANTHER" id="PTHR42877">
    <property type="entry name" value="L-ORNITHINE N(5)-MONOOXYGENASE-RELATED"/>
    <property type="match status" value="1"/>
</dbReference>
<dbReference type="Proteomes" id="UP000199251">
    <property type="component" value="Unassembled WGS sequence"/>
</dbReference>
<dbReference type="InterPro" id="IPR051209">
    <property type="entry name" value="FAD-bind_Monooxygenase_sf"/>
</dbReference>
<dbReference type="Gene3D" id="3.50.50.60">
    <property type="entry name" value="FAD/NAD(P)-binding domain"/>
    <property type="match status" value="2"/>
</dbReference>
<protein>
    <submittedName>
        <fullName evidence="2">FAD dependent oxidoreductase</fullName>
    </submittedName>
</protein>
<dbReference type="STRING" id="141349.BN1232_06152"/>
<evidence type="ECO:0000313" key="3">
    <source>
        <dbReference type="Proteomes" id="UP000199251"/>
    </source>
</evidence>
<evidence type="ECO:0000313" key="2">
    <source>
        <dbReference type="EMBL" id="CQD24304.1"/>
    </source>
</evidence>
<reference evidence="2 3" key="1">
    <citation type="submission" date="2015-03" db="EMBL/GenBank/DDBJ databases">
        <authorList>
            <person name="Urmite Genomes"/>
        </authorList>
    </citation>
    <scope>NUCLEOTIDE SEQUENCE [LARGE SCALE GENOMIC DNA]</scope>
    <source>
        <strain evidence="2 3">CSUR P1491</strain>
    </source>
</reference>
<proteinExistence type="predicted"/>
<gene>
    <name evidence="2" type="ORF">BN1232_06152</name>
</gene>
<dbReference type="OrthoDB" id="5168853at2"/>